<dbReference type="SMART" id="SM00060">
    <property type="entry name" value="FN3"/>
    <property type="match status" value="2"/>
</dbReference>
<organism evidence="4 5">
    <name type="scientific">Alosa alosa</name>
    <name type="common">allis shad</name>
    <dbReference type="NCBI Taxonomy" id="278164"/>
    <lineage>
        <taxon>Eukaryota</taxon>
        <taxon>Metazoa</taxon>
        <taxon>Chordata</taxon>
        <taxon>Craniata</taxon>
        <taxon>Vertebrata</taxon>
        <taxon>Euteleostomi</taxon>
        <taxon>Actinopterygii</taxon>
        <taxon>Neopterygii</taxon>
        <taxon>Teleostei</taxon>
        <taxon>Clupei</taxon>
        <taxon>Clupeiformes</taxon>
        <taxon>Clupeoidei</taxon>
        <taxon>Clupeidae</taxon>
        <taxon>Alosa</taxon>
    </lineage>
</organism>
<protein>
    <recommendedName>
        <fullName evidence="3">Fibronectin type-III domain-containing protein</fullName>
    </recommendedName>
</protein>
<evidence type="ECO:0000313" key="5">
    <source>
        <dbReference type="Proteomes" id="UP000823561"/>
    </source>
</evidence>
<evidence type="ECO:0000256" key="1">
    <source>
        <dbReference type="SAM" id="MobiDB-lite"/>
    </source>
</evidence>
<keyword evidence="2" id="KW-0812">Transmembrane</keyword>
<dbReference type="Pfam" id="PF00041">
    <property type="entry name" value="fn3"/>
    <property type="match status" value="1"/>
</dbReference>
<keyword evidence="2" id="KW-0472">Membrane</keyword>
<proteinExistence type="predicted"/>
<feature type="compositionally biased region" description="Acidic residues" evidence="1">
    <location>
        <begin position="470"/>
        <end position="505"/>
    </location>
</feature>
<feature type="region of interest" description="Disordered" evidence="1">
    <location>
        <begin position="470"/>
        <end position="613"/>
    </location>
</feature>
<dbReference type="PROSITE" id="PS50853">
    <property type="entry name" value="FN3"/>
    <property type="match status" value="1"/>
</dbReference>
<gene>
    <name evidence="4" type="ORF">AALO_G00132780</name>
</gene>
<dbReference type="Gene3D" id="2.60.40.10">
    <property type="entry name" value="Immunoglobulins"/>
    <property type="match status" value="2"/>
</dbReference>
<dbReference type="InterPro" id="IPR053073">
    <property type="entry name" value="IL11/IL27_subunit_beta"/>
</dbReference>
<feature type="domain" description="Fibronectin type-III" evidence="3">
    <location>
        <begin position="268"/>
        <end position="356"/>
    </location>
</feature>
<dbReference type="PANTHER" id="PTHR48483:SF1">
    <property type="entry name" value="INTERLEUKIN-12 RECEPTOR SUBUNIT BETA-1-RELATED"/>
    <property type="match status" value="1"/>
</dbReference>
<dbReference type="PANTHER" id="PTHR48483">
    <property type="entry name" value="INTERLEUKIN-27 SUBUNIT BETA"/>
    <property type="match status" value="1"/>
</dbReference>
<dbReference type="InterPro" id="IPR036116">
    <property type="entry name" value="FN3_sf"/>
</dbReference>
<feature type="transmembrane region" description="Helical" evidence="2">
    <location>
        <begin position="366"/>
        <end position="386"/>
    </location>
</feature>
<sequence length="660" mass="74545">MDKPADFKTADYQIRYKETRDNTSLWAYKNFTTEEHKNITDVFQMSVRMEAAYELHVRRRARQVRYAAWSDETSIIIPVRLSKALTVSWNTTLNQEKNARTLTLSWEHPSSKLSMGGLRFIVSYSVWPCGSKAHSTEVTEVTEVKLNITLSEVQLSIIARNQMGKSPLQLITVPALHLRNCPRTLVLEERKGERKQLCWEWYRLDDGETRPDPKHVHSVTKTTASSITQIADMKDSVRYYYFIHTRKKNPHTLYSCPVYTTESTPQVSPLNLTVPVVTPTSLEVCWLPIPVAQQRGFLTHYHLCLSGDCENVSESQTCNTFRNLKPGSKYSISVAAATRMGSGPAVMENIWTSEDGTEETGSQRDIIIIVSLLVLTLLALCPFLFIRLKLPAVPKPVITVSIKYSPSSQEVHPPKEEVHVVTLEHVQKPPETLCITPEEGHTLLQEEEEEGAHPAAGGGGGGHTLLQEEEEEEHTLLQEEEEEGHTLLQEEEEEGHTLLQEEEEEGHTLLQEEEEGRRRRRGGGGGGAPCCREEGGGGEGHTLQEEEEEEHTLLQEEEEEGHTLLQEEEGLGRAESGNTHQEDEEGEEEGNEEDQVMKTDECDGTLNPNYKRQTLRIPEVTEMMEKALSENECDVTSPVYKNVQVFDMKPEVCENGESFV</sequence>
<comment type="caution">
    <text evidence="4">The sequence shown here is derived from an EMBL/GenBank/DDBJ whole genome shotgun (WGS) entry which is preliminary data.</text>
</comment>
<dbReference type="AlphaFoldDB" id="A0AAV6GSF9"/>
<keyword evidence="2" id="KW-1133">Transmembrane helix</keyword>
<feature type="compositionally biased region" description="Acidic residues" evidence="1">
    <location>
        <begin position="582"/>
        <end position="594"/>
    </location>
</feature>
<keyword evidence="5" id="KW-1185">Reference proteome</keyword>
<dbReference type="InterPro" id="IPR013783">
    <property type="entry name" value="Ig-like_fold"/>
</dbReference>
<dbReference type="SUPFAM" id="SSF49265">
    <property type="entry name" value="Fibronectin type III"/>
    <property type="match status" value="1"/>
</dbReference>
<evidence type="ECO:0000256" key="2">
    <source>
        <dbReference type="SAM" id="Phobius"/>
    </source>
</evidence>
<evidence type="ECO:0000259" key="3">
    <source>
        <dbReference type="PROSITE" id="PS50853"/>
    </source>
</evidence>
<dbReference type="EMBL" id="JADWDJ010000009">
    <property type="protein sequence ID" value="KAG5276501.1"/>
    <property type="molecule type" value="Genomic_DNA"/>
</dbReference>
<dbReference type="InterPro" id="IPR003961">
    <property type="entry name" value="FN3_dom"/>
</dbReference>
<evidence type="ECO:0000313" key="4">
    <source>
        <dbReference type="EMBL" id="KAG5276501.1"/>
    </source>
</evidence>
<name>A0AAV6GSF9_9TELE</name>
<feature type="compositionally biased region" description="Acidic residues" evidence="1">
    <location>
        <begin position="545"/>
        <end position="560"/>
    </location>
</feature>
<dbReference type="CDD" id="cd00063">
    <property type="entry name" value="FN3"/>
    <property type="match status" value="1"/>
</dbReference>
<reference evidence="4" key="1">
    <citation type="submission" date="2020-10" db="EMBL/GenBank/DDBJ databases">
        <title>Chromosome-scale genome assembly of the Allis shad, Alosa alosa.</title>
        <authorList>
            <person name="Margot Z."/>
            <person name="Christophe K."/>
            <person name="Cabau C."/>
            <person name="Louis A."/>
            <person name="Berthelot C."/>
            <person name="Parey E."/>
            <person name="Roest Crollius H."/>
            <person name="Montfort J."/>
            <person name="Robinson-Rechavi M."/>
            <person name="Bucao C."/>
            <person name="Bouchez O."/>
            <person name="Gislard M."/>
            <person name="Lluch J."/>
            <person name="Milhes M."/>
            <person name="Lampietro C."/>
            <person name="Lopez Roques C."/>
            <person name="Donnadieu C."/>
            <person name="Braasch I."/>
            <person name="Desvignes T."/>
            <person name="Postlethwait J."/>
            <person name="Bobe J."/>
            <person name="Guiguen Y."/>
        </authorList>
    </citation>
    <scope>NUCLEOTIDE SEQUENCE</scope>
    <source>
        <strain evidence="4">M-15738</strain>
        <tissue evidence="4">Blood</tissue>
    </source>
</reference>
<dbReference type="Proteomes" id="UP000823561">
    <property type="component" value="Chromosome 9"/>
</dbReference>
<accession>A0AAV6GSF9</accession>